<comment type="catalytic activity">
    <reaction evidence="16">
        <text>a ganglioside GM2 + H2O = a ganglioside GM3 + N-acetyl-beta-D-galactosamine</text>
        <dbReference type="Rhea" id="RHEA:47968"/>
        <dbReference type="ChEBI" id="CHEBI:15377"/>
        <dbReference type="ChEBI" id="CHEBI:28497"/>
        <dbReference type="ChEBI" id="CHEBI:79210"/>
        <dbReference type="ChEBI" id="CHEBI:79218"/>
    </reaction>
    <physiologicalReaction direction="left-to-right" evidence="16">
        <dbReference type="Rhea" id="RHEA:47969"/>
    </physiologicalReaction>
</comment>
<comment type="catalytic activity">
    <reaction evidence="1">
        <text>Hydrolysis of terminal non-reducing N-acetyl-D-hexosamine residues in N-acetyl-beta-D-hexosaminides.</text>
        <dbReference type="EC" id="3.2.1.52"/>
    </reaction>
</comment>
<evidence type="ECO:0000259" key="22">
    <source>
        <dbReference type="Pfam" id="PF00728"/>
    </source>
</evidence>
<evidence type="ECO:0000256" key="14">
    <source>
        <dbReference type="ARBA" id="ARBA00042832"/>
    </source>
</evidence>
<evidence type="ECO:0000256" key="20">
    <source>
        <dbReference type="ARBA" id="ARBA00049464"/>
    </source>
</evidence>
<evidence type="ECO:0000256" key="3">
    <source>
        <dbReference type="ARBA" id="ARBA00006285"/>
    </source>
</evidence>
<keyword evidence="24" id="KW-1185">Reference proteome</keyword>
<evidence type="ECO:0000256" key="8">
    <source>
        <dbReference type="ARBA" id="ARBA00023228"/>
    </source>
</evidence>
<dbReference type="Proteomes" id="UP000314294">
    <property type="component" value="Unassembled WGS sequence"/>
</dbReference>
<comment type="catalytic activity">
    <reaction evidence="10">
        <text>beta-D-GalNAc-(1-&gt;4)-alpha-L-IdoA-(1-&gt;3)-beta-D-GalNAc-4-sulfate-(1-&gt;4)-alpha-L-IdoA-(1-&gt;3)-D-GalNAc-4-sulfate + H2O = alpha-L-IdoA-(1-&gt;3)-beta-D-GalNAc-4-sulfate-(1-&gt;4)-alpha-L-IdoA-(1-&gt;3)-D-GalNAc-4-sulfate + N-acetyl-D-galactosamine</text>
        <dbReference type="Rhea" id="RHEA:64372"/>
        <dbReference type="ChEBI" id="CHEBI:15377"/>
        <dbReference type="ChEBI" id="CHEBI:28037"/>
        <dbReference type="ChEBI" id="CHEBI:152565"/>
        <dbReference type="ChEBI" id="CHEBI:152566"/>
    </reaction>
    <physiologicalReaction direction="left-to-right" evidence="10">
        <dbReference type="Rhea" id="RHEA:64373"/>
    </physiologicalReaction>
</comment>
<feature type="region of interest" description="Disordered" evidence="21">
    <location>
        <begin position="131"/>
        <end position="171"/>
    </location>
</feature>
<accession>A0A4Z2FS87</accession>
<comment type="catalytic activity">
    <reaction evidence="19">
        <text>N-acetyl-beta-D-galactosaminyl-(1-&gt;4)-beta-D-3-sulfogalactosyl-(1-&gt;4)-beta-D-glucosyl-(1&lt;-&gt;1')-ceramide + H2O = a beta-D-3-sulfogalactosyl-(1-&gt;4)-beta-D-glucosyl-(1&lt;-&gt;1')-ceramide + N-acetyl-beta-D-galactosamine</text>
        <dbReference type="Rhea" id="RHEA:48276"/>
        <dbReference type="ChEBI" id="CHEBI:15377"/>
        <dbReference type="ChEBI" id="CHEBI:28497"/>
        <dbReference type="ChEBI" id="CHEBI:90163"/>
        <dbReference type="ChEBI" id="CHEBI:90164"/>
    </reaction>
    <physiologicalReaction direction="left-to-right" evidence="19">
        <dbReference type="Rhea" id="RHEA:48277"/>
    </physiologicalReaction>
</comment>
<evidence type="ECO:0000256" key="2">
    <source>
        <dbReference type="ARBA" id="ARBA00004371"/>
    </source>
</evidence>
<comment type="subunit">
    <text evidence="18">There are 3 forms of beta-hexosaminidase: hexosaminidase A is a heterodimer composed of one subunit alpha and one subunit beta (chain A and B); hexosaminidase B is a homodimer of two beta subunits (two chains A and B); hexosaminidase S is a homodimer of two alpha subunits. The composition of the dimer (isozyme A versus isozyme S) has a significant effect on the substrate specificity of the alpha subunit active site.</text>
</comment>
<dbReference type="OrthoDB" id="428480at2759"/>
<reference evidence="23 24" key="1">
    <citation type="submission" date="2019-03" db="EMBL/GenBank/DDBJ databases">
        <title>First draft genome of Liparis tanakae, snailfish: a comprehensive survey of snailfish specific genes.</title>
        <authorList>
            <person name="Kim W."/>
            <person name="Song I."/>
            <person name="Jeong J.-H."/>
            <person name="Kim D."/>
            <person name="Kim S."/>
            <person name="Ryu S."/>
            <person name="Song J.Y."/>
            <person name="Lee S.K."/>
        </authorList>
    </citation>
    <scope>NUCLEOTIDE SEQUENCE [LARGE SCALE GENOMIC DNA]</scope>
    <source>
        <tissue evidence="23">Muscle</tissue>
    </source>
</reference>
<comment type="similarity">
    <text evidence="3">Belongs to the glycosyl hydrolase 20 family.</text>
</comment>
<comment type="catalytic activity">
    <reaction evidence="15">
        <text>a ganglioside GM2 (d18:1(4E)) + H2O = a ganglioside GM3 (d18:1(4E)) + N-acetyl-beta-D-galactosamine</text>
        <dbReference type="Rhea" id="RHEA:47940"/>
        <dbReference type="ChEBI" id="CHEBI:15377"/>
        <dbReference type="ChEBI" id="CHEBI:28497"/>
        <dbReference type="ChEBI" id="CHEBI:60065"/>
        <dbReference type="ChEBI" id="CHEBI:71502"/>
    </reaction>
    <physiologicalReaction direction="left-to-right" evidence="15">
        <dbReference type="Rhea" id="RHEA:47941"/>
    </physiologicalReaction>
</comment>
<dbReference type="SUPFAM" id="SSF51445">
    <property type="entry name" value="(Trans)glycosidases"/>
    <property type="match status" value="1"/>
</dbReference>
<evidence type="ECO:0000256" key="5">
    <source>
        <dbReference type="ARBA" id="ARBA00022801"/>
    </source>
</evidence>
<keyword evidence="7" id="KW-1015">Disulfide bond</keyword>
<evidence type="ECO:0000256" key="18">
    <source>
        <dbReference type="ARBA" id="ARBA00046959"/>
    </source>
</evidence>
<dbReference type="GO" id="GO:0004563">
    <property type="term" value="F:beta-N-acetylhexosaminidase activity"/>
    <property type="evidence" value="ECO:0007669"/>
    <property type="project" value="UniProtKB-EC"/>
</dbReference>
<keyword evidence="9" id="KW-0968">Cytoplasmic vesicle</keyword>
<evidence type="ECO:0000256" key="7">
    <source>
        <dbReference type="ARBA" id="ARBA00023157"/>
    </source>
</evidence>
<evidence type="ECO:0000256" key="10">
    <source>
        <dbReference type="ARBA" id="ARBA00023505"/>
    </source>
</evidence>
<proteinExistence type="inferred from homology"/>
<protein>
    <recommendedName>
        <fullName evidence="12">Beta-hexosaminidase subunit beta</fullName>
        <ecNumber evidence="4">3.2.1.52</ecNumber>
    </recommendedName>
    <alternativeName>
        <fullName evidence="13">Beta-N-acetylhexosaminidase subunit beta</fullName>
    </alternativeName>
    <alternativeName>
        <fullName evidence="14">N-acetyl-beta-glucosaminidase subunit beta</fullName>
    </alternativeName>
</protein>
<evidence type="ECO:0000313" key="23">
    <source>
        <dbReference type="EMBL" id="TNN43633.1"/>
    </source>
</evidence>
<comment type="catalytic activity">
    <reaction evidence="20">
        <text>N-acetyl-beta-D-6-sulfogalactosaminyl-(1-&gt;4)-alpha-L-iduronyl-(1-&gt;3)-N-acetyl-D-6-sulfogalactosamine + H2O = alpha-L-iduronyl-(1-&gt;3)-N-acetyl-D-6-sulfogalactosamine + N-acetyl-D-6-sulfogalactosamine</text>
        <dbReference type="Rhea" id="RHEA:64384"/>
        <dbReference type="ChEBI" id="CHEBI:15377"/>
        <dbReference type="ChEBI" id="CHEBI:152567"/>
        <dbReference type="ChEBI" id="CHEBI:152568"/>
        <dbReference type="ChEBI" id="CHEBI:153064"/>
    </reaction>
    <physiologicalReaction direction="left-to-right" evidence="20">
        <dbReference type="Rhea" id="RHEA:64385"/>
    </physiologicalReaction>
</comment>
<evidence type="ECO:0000256" key="21">
    <source>
        <dbReference type="SAM" id="MobiDB-lite"/>
    </source>
</evidence>
<evidence type="ECO:0000256" key="15">
    <source>
        <dbReference type="ARBA" id="ARBA00043767"/>
    </source>
</evidence>
<dbReference type="EMBL" id="SRLO01000954">
    <property type="protein sequence ID" value="TNN43633.1"/>
    <property type="molecule type" value="Genomic_DNA"/>
</dbReference>
<keyword evidence="8" id="KW-0458">Lysosome</keyword>
<keyword evidence="6" id="KW-0443">Lipid metabolism</keyword>
<gene>
    <name evidence="23" type="primary">HEXB_0</name>
    <name evidence="23" type="ORF">EYF80_046167</name>
</gene>
<keyword evidence="5" id="KW-0378">Hydrolase</keyword>
<dbReference type="EC" id="3.2.1.52" evidence="4"/>
<dbReference type="GO" id="GO:0060473">
    <property type="term" value="C:cortical granule"/>
    <property type="evidence" value="ECO:0007669"/>
    <property type="project" value="UniProtKB-SubCell"/>
</dbReference>
<evidence type="ECO:0000256" key="16">
    <source>
        <dbReference type="ARBA" id="ARBA00043827"/>
    </source>
</evidence>
<feature type="domain" description="Glycoside hydrolase family 20 catalytic" evidence="22">
    <location>
        <begin position="32"/>
        <end position="94"/>
    </location>
</feature>
<evidence type="ECO:0000256" key="4">
    <source>
        <dbReference type="ARBA" id="ARBA00012663"/>
    </source>
</evidence>
<evidence type="ECO:0000256" key="12">
    <source>
        <dbReference type="ARBA" id="ARBA00040637"/>
    </source>
</evidence>
<dbReference type="GO" id="GO:0016020">
    <property type="term" value="C:membrane"/>
    <property type="evidence" value="ECO:0007669"/>
    <property type="project" value="TreeGrafter"/>
</dbReference>
<comment type="subcellular location">
    <subcellularLocation>
        <location evidence="11">Cytoplasmic vesicle</location>
        <location evidence="11">Secretory vesicle</location>
        <location evidence="11">Cortical granule</location>
    </subcellularLocation>
    <subcellularLocation>
        <location evidence="2">Lysosome</location>
    </subcellularLocation>
</comment>
<evidence type="ECO:0000256" key="9">
    <source>
        <dbReference type="ARBA" id="ARBA00023329"/>
    </source>
</evidence>
<dbReference type="InterPro" id="IPR017853">
    <property type="entry name" value="GH"/>
</dbReference>
<dbReference type="GO" id="GO:0005764">
    <property type="term" value="C:lysosome"/>
    <property type="evidence" value="ECO:0007669"/>
    <property type="project" value="UniProtKB-SubCell"/>
</dbReference>
<comment type="function">
    <text evidence="17">Hydrolyzes the non-reducing end N-acetyl-D-hexosamine and/or sulfated N-acetyl-D-hexosamine of glycoconjugates, such as the oligosaccharide moieties from proteins and neutral glycolipids, or from certain mucopolysaccharides. The isozyme B does not hydrolyze each of these substrates, however hydrolyzes efficiently neutral oligosaccharide. Only the isozyme A is responsible for the degradation of GM2 gangliosides in the presence of GM2A. During fertilization is responsible, at least in part, for the zona block to polyspermy. Present in the cortical granules of non-activated oocytes, is exocytosed during the cortical reaction in response to oocyte activation and inactivates the sperm galactosyltransferase-binding site, accounting for the block in sperm binding to the zona pellucida.</text>
</comment>
<dbReference type="GO" id="GO:0030203">
    <property type="term" value="P:glycosaminoglycan metabolic process"/>
    <property type="evidence" value="ECO:0007669"/>
    <property type="project" value="TreeGrafter"/>
</dbReference>
<evidence type="ECO:0000313" key="24">
    <source>
        <dbReference type="Proteomes" id="UP000314294"/>
    </source>
</evidence>
<dbReference type="Pfam" id="PF00728">
    <property type="entry name" value="Glyco_hydro_20"/>
    <property type="match status" value="1"/>
</dbReference>
<evidence type="ECO:0000256" key="17">
    <source>
        <dbReference type="ARBA" id="ARBA00045511"/>
    </source>
</evidence>
<evidence type="ECO:0000256" key="11">
    <source>
        <dbReference type="ARBA" id="ARBA00037865"/>
    </source>
</evidence>
<name>A0A4Z2FS87_9TELE</name>
<evidence type="ECO:0000256" key="1">
    <source>
        <dbReference type="ARBA" id="ARBA00001231"/>
    </source>
</evidence>
<organism evidence="23 24">
    <name type="scientific">Liparis tanakae</name>
    <name type="common">Tanaka's snailfish</name>
    <dbReference type="NCBI Taxonomy" id="230148"/>
    <lineage>
        <taxon>Eukaryota</taxon>
        <taxon>Metazoa</taxon>
        <taxon>Chordata</taxon>
        <taxon>Craniata</taxon>
        <taxon>Vertebrata</taxon>
        <taxon>Euteleostomi</taxon>
        <taxon>Actinopterygii</taxon>
        <taxon>Neopterygii</taxon>
        <taxon>Teleostei</taxon>
        <taxon>Neoteleostei</taxon>
        <taxon>Acanthomorphata</taxon>
        <taxon>Eupercaria</taxon>
        <taxon>Perciformes</taxon>
        <taxon>Cottioidei</taxon>
        <taxon>Cottales</taxon>
        <taxon>Liparidae</taxon>
        <taxon>Liparis</taxon>
    </lineage>
</organism>
<evidence type="ECO:0000256" key="6">
    <source>
        <dbReference type="ARBA" id="ARBA00023098"/>
    </source>
</evidence>
<dbReference type="AlphaFoldDB" id="A0A4Z2FS87"/>
<evidence type="ECO:0000256" key="13">
    <source>
        <dbReference type="ARBA" id="ARBA00042342"/>
    </source>
</evidence>
<sequence length="279" mass="31709">MKRKHGESQEMDLDLICLETFSQLLYEDEYGVETMAMNKFNVFHWHITDDQSFPYLSRTFPELSQQGAYHPYTHVYTPTDVKMVIEFGRLRGIRTKGNEASRLPFFSFSSSPLLLFASSFTGTRSGLTIHSGTEVPRNEKKKGSRARRRLIVPPSAPRRRPASVGVDSDPRGMRLTMAVGKERGERREERGERREERRGTLTHTRVPLNVLAVLSEGGPLVGSSRPDWDPGPLLTGPEGLTGLRSDRWWRASRGTLGTEEPNHLVSMELHSRLFREGSR</sequence>
<dbReference type="GO" id="GO:0005975">
    <property type="term" value="P:carbohydrate metabolic process"/>
    <property type="evidence" value="ECO:0007669"/>
    <property type="project" value="InterPro"/>
</dbReference>
<feature type="compositionally biased region" description="Basic residues" evidence="21">
    <location>
        <begin position="139"/>
        <end position="150"/>
    </location>
</feature>
<comment type="caution">
    <text evidence="23">The sequence shown here is derived from an EMBL/GenBank/DDBJ whole genome shotgun (WGS) entry which is preliminary data.</text>
</comment>
<dbReference type="Gene3D" id="3.20.20.80">
    <property type="entry name" value="Glycosidases"/>
    <property type="match status" value="1"/>
</dbReference>
<dbReference type="PANTHER" id="PTHR22600:SF38">
    <property type="entry name" value="BETA-HEXOSAMINIDASE SUBUNIT BETA"/>
    <property type="match status" value="1"/>
</dbReference>
<dbReference type="InterPro" id="IPR025705">
    <property type="entry name" value="Beta_hexosaminidase_sua/sub"/>
</dbReference>
<dbReference type="PANTHER" id="PTHR22600">
    <property type="entry name" value="BETA-HEXOSAMINIDASE"/>
    <property type="match status" value="1"/>
</dbReference>
<dbReference type="InterPro" id="IPR015883">
    <property type="entry name" value="Glyco_hydro_20_cat"/>
</dbReference>
<dbReference type="GO" id="GO:0006689">
    <property type="term" value="P:ganglioside catabolic process"/>
    <property type="evidence" value="ECO:0007669"/>
    <property type="project" value="TreeGrafter"/>
</dbReference>
<evidence type="ECO:0000256" key="19">
    <source>
        <dbReference type="ARBA" id="ARBA00047301"/>
    </source>
</evidence>